<feature type="signal peptide" evidence="1">
    <location>
        <begin position="1"/>
        <end position="20"/>
    </location>
</feature>
<dbReference type="EMBL" id="CP015772">
    <property type="protein sequence ID" value="ANH81954.1"/>
    <property type="molecule type" value="Genomic_DNA"/>
</dbReference>
<name>A0A1A9I5Y3_9BACT</name>
<sequence length="157" mass="18434">MKKIIAYSLALLLSCIRLNAQKNIDLIISIDEKIVSSISGLNFIAVTLNGEERIQADYYPGHLSLSDSDYNKLLDTVTRTVYISFDYTEQQNTKQHLYHYQIDLKKGWLKHYYYILSIYNMTKRKYRDMFSTAMPYVYEFEYPGGATKLVRKKSKAR</sequence>
<reference evidence="2 3" key="1">
    <citation type="submission" date="2016-05" db="EMBL/GenBank/DDBJ databases">
        <title>Niabella ginsenosidivorans BS26 whole genome sequencing.</title>
        <authorList>
            <person name="Im W.T."/>
            <person name="Siddiqi M.Z."/>
        </authorList>
    </citation>
    <scope>NUCLEOTIDE SEQUENCE [LARGE SCALE GENOMIC DNA]</scope>
    <source>
        <strain evidence="2 3">BS26</strain>
    </source>
</reference>
<evidence type="ECO:0000256" key="1">
    <source>
        <dbReference type="SAM" id="SignalP"/>
    </source>
</evidence>
<dbReference type="RefSeq" id="WP_067757245.1">
    <property type="nucleotide sequence ID" value="NZ_CP015772.1"/>
</dbReference>
<dbReference type="Proteomes" id="UP000077667">
    <property type="component" value="Chromosome"/>
</dbReference>
<accession>A0A1A9I5Y3</accession>
<organism evidence="2 3">
    <name type="scientific">Niabella ginsenosidivorans</name>
    <dbReference type="NCBI Taxonomy" id="1176587"/>
    <lineage>
        <taxon>Bacteria</taxon>
        <taxon>Pseudomonadati</taxon>
        <taxon>Bacteroidota</taxon>
        <taxon>Chitinophagia</taxon>
        <taxon>Chitinophagales</taxon>
        <taxon>Chitinophagaceae</taxon>
        <taxon>Niabella</taxon>
    </lineage>
</organism>
<keyword evidence="1" id="KW-0732">Signal</keyword>
<dbReference type="PROSITE" id="PS51257">
    <property type="entry name" value="PROKAR_LIPOPROTEIN"/>
    <property type="match status" value="1"/>
</dbReference>
<dbReference type="KEGG" id="nia:A8C56_14135"/>
<evidence type="ECO:0000313" key="3">
    <source>
        <dbReference type="Proteomes" id="UP000077667"/>
    </source>
</evidence>
<proteinExistence type="predicted"/>
<dbReference type="OrthoDB" id="1495376at2"/>
<dbReference type="AlphaFoldDB" id="A0A1A9I5Y3"/>
<feature type="chain" id="PRO_5008389896" evidence="1">
    <location>
        <begin position="21"/>
        <end position="157"/>
    </location>
</feature>
<keyword evidence="3" id="KW-1185">Reference proteome</keyword>
<protein>
    <submittedName>
        <fullName evidence="2">Uncharacterized protein</fullName>
    </submittedName>
</protein>
<evidence type="ECO:0000313" key="2">
    <source>
        <dbReference type="EMBL" id="ANH81954.1"/>
    </source>
</evidence>
<gene>
    <name evidence="2" type="ORF">A8C56_14135</name>
</gene>
<dbReference type="STRING" id="1176587.A8C56_14135"/>